<dbReference type="Proteomes" id="UP000654075">
    <property type="component" value="Unassembled WGS sequence"/>
</dbReference>
<name>A0A813LG43_POLGL</name>
<dbReference type="Proteomes" id="UP000626109">
    <property type="component" value="Unassembled WGS sequence"/>
</dbReference>
<gene>
    <name evidence="1" type="ORF">PGLA1383_LOCUS15572</name>
    <name evidence="2" type="ORF">PGLA2088_LOCUS45872</name>
</gene>
<evidence type="ECO:0000313" key="2">
    <source>
        <dbReference type="EMBL" id="CAE8730951.1"/>
    </source>
</evidence>
<evidence type="ECO:0000313" key="3">
    <source>
        <dbReference type="Proteomes" id="UP000626109"/>
    </source>
</evidence>
<sequence>MRDVTSSPLKKLHLAVGQEINWGQGCPSEKNPKCTCAAVAQSLRYASTASWGAPANIALSLVVGNRSHVSTYLIMAVAPASVAQHVPEPEVAQSVATRMQYYDFGRSLGD</sequence>
<dbReference type="AlphaFoldDB" id="A0A813LG43"/>
<protein>
    <submittedName>
        <fullName evidence="2">Uncharacterized protein</fullName>
    </submittedName>
</protein>
<accession>A0A813LG43</accession>
<dbReference type="EMBL" id="CAJNNV010009211">
    <property type="protein sequence ID" value="CAE8597121.1"/>
    <property type="molecule type" value="Genomic_DNA"/>
</dbReference>
<keyword evidence="4" id="KW-1185">Reference proteome</keyword>
<organism evidence="2 3">
    <name type="scientific">Polarella glacialis</name>
    <name type="common">Dinoflagellate</name>
    <dbReference type="NCBI Taxonomy" id="89957"/>
    <lineage>
        <taxon>Eukaryota</taxon>
        <taxon>Sar</taxon>
        <taxon>Alveolata</taxon>
        <taxon>Dinophyceae</taxon>
        <taxon>Suessiales</taxon>
        <taxon>Suessiaceae</taxon>
        <taxon>Polarella</taxon>
    </lineage>
</organism>
<dbReference type="EMBL" id="CAJNNW010035933">
    <property type="protein sequence ID" value="CAE8730951.1"/>
    <property type="molecule type" value="Genomic_DNA"/>
</dbReference>
<comment type="caution">
    <text evidence="2">The sequence shown here is derived from an EMBL/GenBank/DDBJ whole genome shotgun (WGS) entry which is preliminary data.</text>
</comment>
<evidence type="ECO:0000313" key="4">
    <source>
        <dbReference type="Proteomes" id="UP000654075"/>
    </source>
</evidence>
<reference evidence="2" key="1">
    <citation type="submission" date="2021-02" db="EMBL/GenBank/DDBJ databases">
        <authorList>
            <person name="Dougan E. K."/>
            <person name="Rhodes N."/>
            <person name="Thang M."/>
            <person name="Chan C."/>
        </authorList>
    </citation>
    <scope>NUCLEOTIDE SEQUENCE</scope>
</reference>
<evidence type="ECO:0000313" key="1">
    <source>
        <dbReference type="EMBL" id="CAE8597121.1"/>
    </source>
</evidence>
<proteinExistence type="predicted"/>